<accession>A0A194S8T7</accession>
<dbReference type="CDD" id="cd09212">
    <property type="entry name" value="PUB"/>
    <property type="match status" value="1"/>
</dbReference>
<dbReference type="RefSeq" id="XP_018271870.1">
    <property type="nucleotide sequence ID" value="XM_018416534.1"/>
</dbReference>
<dbReference type="OMA" id="KQAFYDD"/>
<feature type="region of interest" description="Disordered" evidence="1">
    <location>
        <begin position="1"/>
        <end position="29"/>
    </location>
</feature>
<feature type="compositionally biased region" description="Acidic residues" evidence="1">
    <location>
        <begin position="289"/>
        <end position="309"/>
    </location>
</feature>
<sequence>MSSSSTLGARDGPQASTASPASPSTSSSRSLSAAAVAALAAAEARAKPPVPVSSPADAHSLALDLEGAFNPSRLDLQPFYRLIDSQLLPNVSKPQASSTISTLLTILNNILHPPNPAQAHKFRQLRLSNRLIARDIAEPASGAARDFLVACGFRRVVREFEEHLEWARGEGGQQLFKLRCGKKVLETRVVQAKEAEERERRYRESEKSEEAARKQRALLGFEDDRLDRAARDERERLVREARAAEPAPAPAPYSTGPSSFARQSQRPTARVGGSQVYRGSGAAGPGGSSDEEDDGGEREEDEEDEDEDAPPSYGALHGRVLGTGQPPSGEMAPAGVNMVNAQDLDQVE</sequence>
<feature type="compositionally biased region" description="Low complexity" evidence="1">
    <location>
        <begin position="15"/>
        <end position="29"/>
    </location>
</feature>
<dbReference type="Gene3D" id="1.20.58.2190">
    <property type="match status" value="1"/>
</dbReference>
<dbReference type="Pfam" id="PF09409">
    <property type="entry name" value="PUB"/>
    <property type="match status" value="1"/>
</dbReference>
<evidence type="ECO:0000313" key="3">
    <source>
        <dbReference type="EMBL" id="KPV75821.1"/>
    </source>
</evidence>
<dbReference type="AlphaFoldDB" id="A0A194S8T7"/>
<feature type="compositionally biased region" description="Polar residues" evidence="1">
    <location>
        <begin position="255"/>
        <end position="267"/>
    </location>
</feature>
<evidence type="ECO:0000256" key="1">
    <source>
        <dbReference type="SAM" id="MobiDB-lite"/>
    </source>
</evidence>
<feature type="region of interest" description="Disordered" evidence="1">
    <location>
        <begin position="238"/>
        <end position="348"/>
    </location>
</feature>
<dbReference type="GeneID" id="28976982"/>
<dbReference type="STRING" id="578459.A0A194S8T7"/>
<evidence type="ECO:0000313" key="4">
    <source>
        <dbReference type="Proteomes" id="UP000053890"/>
    </source>
</evidence>
<dbReference type="EMBL" id="KQ474077">
    <property type="protein sequence ID" value="KPV75821.1"/>
    <property type="molecule type" value="Genomic_DNA"/>
</dbReference>
<organism evidence="3 4">
    <name type="scientific">Rhodotorula graminis (strain WP1)</name>
    <dbReference type="NCBI Taxonomy" id="578459"/>
    <lineage>
        <taxon>Eukaryota</taxon>
        <taxon>Fungi</taxon>
        <taxon>Dikarya</taxon>
        <taxon>Basidiomycota</taxon>
        <taxon>Pucciniomycotina</taxon>
        <taxon>Microbotryomycetes</taxon>
        <taxon>Sporidiobolales</taxon>
        <taxon>Sporidiobolaceae</taxon>
        <taxon>Rhodotorula</taxon>
    </lineage>
</organism>
<name>A0A194S8T7_RHOGW</name>
<dbReference type="OrthoDB" id="49605at2759"/>
<evidence type="ECO:0000259" key="2">
    <source>
        <dbReference type="Pfam" id="PF09409"/>
    </source>
</evidence>
<gene>
    <name evidence="3" type="ORF">RHOBADRAFT_52844</name>
</gene>
<reference evidence="3 4" key="1">
    <citation type="journal article" date="2015" name="Front. Microbiol.">
        <title>Genome sequence of the plant growth promoting endophytic yeast Rhodotorula graminis WP1.</title>
        <authorList>
            <person name="Firrincieli A."/>
            <person name="Otillar R."/>
            <person name="Salamov A."/>
            <person name="Schmutz J."/>
            <person name="Khan Z."/>
            <person name="Redman R.S."/>
            <person name="Fleck N.D."/>
            <person name="Lindquist E."/>
            <person name="Grigoriev I.V."/>
            <person name="Doty S.L."/>
        </authorList>
    </citation>
    <scope>NUCLEOTIDE SEQUENCE [LARGE SCALE GENOMIC DNA]</scope>
    <source>
        <strain evidence="3 4">WP1</strain>
    </source>
</reference>
<protein>
    <recommendedName>
        <fullName evidence="2">PUB domain-containing protein</fullName>
    </recommendedName>
</protein>
<dbReference type="Proteomes" id="UP000053890">
    <property type="component" value="Unassembled WGS sequence"/>
</dbReference>
<feature type="domain" description="PUB" evidence="2">
    <location>
        <begin position="95"/>
        <end position="164"/>
    </location>
</feature>
<dbReference type="SUPFAM" id="SSF143503">
    <property type="entry name" value="PUG domain-like"/>
    <property type="match status" value="1"/>
</dbReference>
<dbReference type="InterPro" id="IPR036339">
    <property type="entry name" value="PUB-like_dom_sf"/>
</dbReference>
<dbReference type="InterPro" id="IPR018997">
    <property type="entry name" value="PUB_domain"/>
</dbReference>
<proteinExistence type="predicted"/>
<keyword evidence="4" id="KW-1185">Reference proteome</keyword>